<feature type="region of interest" description="Disordered" evidence="1">
    <location>
        <begin position="230"/>
        <end position="307"/>
    </location>
</feature>
<keyword evidence="4" id="KW-1185">Reference proteome</keyword>
<evidence type="ECO:0000256" key="1">
    <source>
        <dbReference type="SAM" id="MobiDB-lite"/>
    </source>
</evidence>
<reference evidence="3 4" key="1">
    <citation type="journal article" date="2018" name="Cell">
        <title>The Chara Genome: Secondary Complexity and Implications for Plant Terrestrialization.</title>
        <authorList>
            <person name="Nishiyama T."/>
            <person name="Sakayama H."/>
            <person name="Vries J.D."/>
            <person name="Buschmann H."/>
            <person name="Saint-Marcoux D."/>
            <person name="Ullrich K.K."/>
            <person name="Haas F.B."/>
            <person name="Vanderstraeten L."/>
            <person name="Becker D."/>
            <person name="Lang D."/>
            <person name="Vosolsobe S."/>
            <person name="Rombauts S."/>
            <person name="Wilhelmsson P.K.I."/>
            <person name="Janitza P."/>
            <person name="Kern R."/>
            <person name="Heyl A."/>
            <person name="Rumpler F."/>
            <person name="Villalobos L.I.A.C."/>
            <person name="Clay J.M."/>
            <person name="Skokan R."/>
            <person name="Toyoda A."/>
            <person name="Suzuki Y."/>
            <person name="Kagoshima H."/>
            <person name="Schijlen E."/>
            <person name="Tajeshwar N."/>
            <person name="Catarino B."/>
            <person name="Hetherington A.J."/>
            <person name="Saltykova A."/>
            <person name="Bonnot C."/>
            <person name="Breuninger H."/>
            <person name="Symeonidi A."/>
            <person name="Radhakrishnan G.V."/>
            <person name="Van Nieuwerburgh F."/>
            <person name="Deforce D."/>
            <person name="Chang C."/>
            <person name="Karol K.G."/>
            <person name="Hedrich R."/>
            <person name="Ulvskov P."/>
            <person name="Glockner G."/>
            <person name="Delwiche C.F."/>
            <person name="Petrasek J."/>
            <person name="Van de Peer Y."/>
            <person name="Friml J."/>
            <person name="Beilby M."/>
            <person name="Dolan L."/>
            <person name="Kohara Y."/>
            <person name="Sugano S."/>
            <person name="Fujiyama A."/>
            <person name="Delaux P.-M."/>
            <person name="Quint M."/>
            <person name="TheiBen G."/>
            <person name="Hagemann M."/>
            <person name="Harholt J."/>
            <person name="Dunand C."/>
            <person name="Zachgo S."/>
            <person name="Langdale J."/>
            <person name="Maumus F."/>
            <person name="Straeten D.V.D."/>
            <person name="Gould S.B."/>
            <person name="Rensing S.A."/>
        </authorList>
    </citation>
    <scope>NUCLEOTIDE SEQUENCE [LARGE SCALE GENOMIC DNA]</scope>
    <source>
        <strain evidence="3 4">S276</strain>
    </source>
</reference>
<organism evidence="3 4">
    <name type="scientific">Chara braunii</name>
    <name type="common">Braun's stonewort</name>
    <dbReference type="NCBI Taxonomy" id="69332"/>
    <lineage>
        <taxon>Eukaryota</taxon>
        <taxon>Viridiplantae</taxon>
        <taxon>Streptophyta</taxon>
        <taxon>Charophyceae</taxon>
        <taxon>Charales</taxon>
        <taxon>Characeae</taxon>
        <taxon>Chara</taxon>
    </lineage>
</organism>
<sequence length="433" mass="47003">MVRLIMEHARYGVDAAPSKPKAKTIQVDFKFQDKIACPTLTLLIILLIASYIIPAVDSWPYKPYLIPDDQDKRPPVHTFNQDKRMGAHKNNPLSVPMQPAPIPITSKFIQSNVGGLCLQRFVDGVACPTCNSSSLVPITCTGSTDQSWSWTFPHGDPLSNDASKTCIQWVVIDLLRQGIPRAGRKTISLLQKAHHAAQQVGMTPISLGRCFADTDVSDAGLTWQQQQQQQHCQGVVPSHRPLLRGGKTPSAGAEGTNVDNADDPSHCEGHSRGKLNASAPGVNPPDSAVNASVGDSTPNTSPEVEEDCLPQGLDSISGVLYPSAPQIDENRTNSGSGSFLTEMVSTSLLRPSLSLCGPEAASLWIHRLTSDYYKNGGWMQISSSGDPRLCLGVEVKRNDNTANGERWVAKVALVQCDPQNPRSRDLWRYIEPA</sequence>
<comment type="caution">
    <text evidence="3">The sequence shown here is derived from an EMBL/GenBank/DDBJ whole genome shotgun (WGS) entry which is preliminary data.</text>
</comment>
<feature type="transmembrane region" description="Helical" evidence="2">
    <location>
        <begin position="35"/>
        <end position="53"/>
    </location>
</feature>
<keyword evidence="2" id="KW-0812">Transmembrane</keyword>
<proteinExistence type="predicted"/>
<feature type="compositionally biased region" description="Polar residues" evidence="1">
    <location>
        <begin position="289"/>
        <end position="302"/>
    </location>
</feature>
<accession>A0A388K8T8</accession>
<protein>
    <submittedName>
        <fullName evidence="3">Uncharacterized protein</fullName>
    </submittedName>
</protein>
<keyword evidence="2" id="KW-0472">Membrane</keyword>
<evidence type="ECO:0000313" key="3">
    <source>
        <dbReference type="EMBL" id="GBG66482.1"/>
    </source>
</evidence>
<dbReference type="Proteomes" id="UP000265515">
    <property type="component" value="Unassembled WGS sequence"/>
</dbReference>
<gene>
    <name evidence="3" type="ORF">CBR_g63065</name>
</gene>
<keyword evidence="2" id="KW-1133">Transmembrane helix</keyword>
<dbReference type="Gramene" id="GBG66482">
    <property type="protein sequence ID" value="GBG66482"/>
    <property type="gene ID" value="CBR_g63065"/>
</dbReference>
<dbReference type="EMBL" id="BFEA01000075">
    <property type="protein sequence ID" value="GBG66482.1"/>
    <property type="molecule type" value="Genomic_DNA"/>
</dbReference>
<evidence type="ECO:0000256" key="2">
    <source>
        <dbReference type="SAM" id="Phobius"/>
    </source>
</evidence>
<name>A0A388K8T8_CHABU</name>
<evidence type="ECO:0000313" key="4">
    <source>
        <dbReference type="Proteomes" id="UP000265515"/>
    </source>
</evidence>
<dbReference type="AlphaFoldDB" id="A0A388K8T8"/>